<comment type="caution">
    <text evidence="17">The sequence shown here is derived from an EMBL/GenBank/DDBJ whole genome shotgun (WGS) entry which is preliminary data.</text>
</comment>
<dbReference type="Proteomes" id="UP000429811">
    <property type="component" value="Unassembled WGS sequence"/>
</dbReference>
<keyword evidence="6" id="KW-0547">Nucleotide-binding</keyword>
<dbReference type="EC" id="7.2.2.11" evidence="13"/>
<dbReference type="Gene3D" id="3.40.50.300">
    <property type="entry name" value="P-loop containing nucleotide triphosphate hydrolases"/>
    <property type="match status" value="1"/>
</dbReference>
<evidence type="ECO:0000256" key="13">
    <source>
        <dbReference type="ARBA" id="ARBA00039098"/>
    </source>
</evidence>
<evidence type="ECO:0000256" key="12">
    <source>
        <dbReference type="ARBA" id="ARBA00038669"/>
    </source>
</evidence>
<dbReference type="Pfam" id="PF00005">
    <property type="entry name" value="ABC_tran"/>
    <property type="match status" value="1"/>
</dbReference>
<dbReference type="InterPro" id="IPR050388">
    <property type="entry name" value="ABC_Ni/Peptide_Import"/>
</dbReference>
<comment type="subcellular location">
    <subcellularLocation>
        <location evidence="1">Cell membrane</location>
        <topology evidence="1">Peripheral membrane protein</topology>
    </subcellularLocation>
</comment>
<evidence type="ECO:0000313" key="18">
    <source>
        <dbReference type="Proteomes" id="UP000429811"/>
    </source>
</evidence>
<name>A0A6I2RTB0_FLAPL</name>
<dbReference type="PANTHER" id="PTHR43297:SF13">
    <property type="entry name" value="NICKEL ABC TRANSPORTER, ATP-BINDING PROTEIN"/>
    <property type="match status" value="1"/>
</dbReference>
<dbReference type="InterPro" id="IPR027417">
    <property type="entry name" value="P-loop_NTPase"/>
</dbReference>
<dbReference type="InterPro" id="IPR013563">
    <property type="entry name" value="Oligopep_ABC_C"/>
</dbReference>
<evidence type="ECO:0000313" key="17">
    <source>
        <dbReference type="EMBL" id="MSB50364.1"/>
    </source>
</evidence>
<evidence type="ECO:0000256" key="7">
    <source>
        <dbReference type="ARBA" id="ARBA00022840"/>
    </source>
</evidence>
<keyword evidence="8" id="KW-1278">Translocase</keyword>
<evidence type="ECO:0000256" key="14">
    <source>
        <dbReference type="ARBA" id="ARBA00044143"/>
    </source>
</evidence>
<dbReference type="NCBIfam" id="TIGR01727">
    <property type="entry name" value="oligo_HPY"/>
    <property type="match status" value="1"/>
</dbReference>
<evidence type="ECO:0000256" key="9">
    <source>
        <dbReference type="ARBA" id="ARBA00023065"/>
    </source>
</evidence>
<evidence type="ECO:0000256" key="4">
    <source>
        <dbReference type="ARBA" id="ARBA00022475"/>
    </source>
</evidence>
<dbReference type="AlphaFoldDB" id="A0A6I2RTB0"/>
<comment type="similarity">
    <text evidence="2">Belongs to the ABC transporter superfamily.</text>
</comment>
<reference evidence="17 18" key="1">
    <citation type="journal article" date="2019" name="Nat. Med.">
        <title>A library of human gut bacterial isolates paired with longitudinal multiomics data enables mechanistic microbiome research.</title>
        <authorList>
            <person name="Poyet M."/>
            <person name="Groussin M."/>
            <person name="Gibbons S.M."/>
            <person name="Avila-Pacheco J."/>
            <person name="Jiang X."/>
            <person name="Kearney S.M."/>
            <person name="Perrotta A.R."/>
            <person name="Berdy B."/>
            <person name="Zhao S."/>
            <person name="Lieberman T.D."/>
            <person name="Swanson P.K."/>
            <person name="Smith M."/>
            <person name="Roesemann S."/>
            <person name="Alexander J.E."/>
            <person name="Rich S.A."/>
            <person name="Livny J."/>
            <person name="Vlamakis H."/>
            <person name="Clish C."/>
            <person name="Bullock K."/>
            <person name="Deik A."/>
            <person name="Scott J."/>
            <person name="Pierce K.A."/>
            <person name="Xavier R.J."/>
            <person name="Alm E.J."/>
        </authorList>
    </citation>
    <scope>NUCLEOTIDE SEQUENCE [LARGE SCALE GENOMIC DNA]</scope>
    <source>
        <strain evidence="17 18">BIOML-A5</strain>
    </source>
</reference>
<keyword evidence="4" id="KW-1003">Cell membrane</keyword>
<dbReference type="SUPFAM" id="SSF52540">
    <property type="entry name" value="P-loop containing nucleoside triphosphate hydrolases"/>
    <property type="match status" value="1"/>
</dbReference>
<organism evidence="17 18">
    <name type="scientific">Flavonifractor plautii</name>
    <name type="common">Fusobacterium plautii</name>
    <dbReference type="NCBI Taxonomy" id="292800"/>
    <lineage>
        <taxon>Bacteria</taxon>
        <taxon>Bacillati</taxon>
        <taxon>Bacillota</taxon>
        <taxon>Clostridia</taxon>
        <taxon>Eubacteriales</taxon>
        <taxon>Oscillospiraceae</taxon>
        <taxon>Flavonifractor</taxon>
    </lineage>
</organism>
<evidence type="ECO:0000256" key="1">
    <source>
        <dbReference type="ARBA" id="ARBA00004202"/>
    </source>
</evidence>
<dbReference type="InterPro" id="IPR003593">
    <property type="entry name" value="AAA+_ATPase"/>
</dbReference>
<feature type="domain" description="ABC transporter" evidence="16">
    <location>
        <begin position="16"/>
        <end position="264"/>
    </location>
</feature>
<evidence type="ECO:0000256" key="10">
    <source>
        <dbReference type="ARBA" id="ARBA00023112"/>
    </source>
</evidence>
<dbReference type="InterPro" id="IPR003439">
    <property type="entry name" value="ABC_transporter-like_ATP-bd"/>
</dbReference>
<dbReference type="GO" id="GO:0015413">
    <property type="term" value="F:ABC-type nickel transporter activity"/>
    <property type="evidence" value="ECO:0007669"/>
    <property type="project" value="UniProtKB-EC"/>
</dbReference>
<protein>
    <recommendedName>
        <fullName evidence="14">Nickel import system ATP-binding protein NikD</fullName>
        <ecNumber evidence="13">7.2.2.11</ecNumber>
    </recommendedName>
</protein>
<keyword evidence="10" id="KW-0921">Nickel transport</keyword>
<gene>
    <name evidence="17" type="ORF">GKE90_16975</name>
</gene>
<dbReference type="EMBL" id="WKPO01000031">
    <property type="protein sequence ID" value="MSB50364.1"/>
    <property type="molecule type" value="Genomic_DNA"/>
</dbReference>
<dbReference type="PANTHER" id="PTHR43297">
    <property type="entry name" value="OLIGOPEPTIDE TRANSPORT ATP-BINDING PROTEIN APPD"/>
    <property type="match status" value="1"/>
</dbReference>
<evidence type="ECO:0000256" key="3">
    <source>
        <dbReference type="ARBA" id="ARBA00022448"/>
    </source>
</evidence>
<comment type="subunit">
    <text evidence="12">The complex is composed of two ATP-binding proteins (NikD and NikE), two transmembrane proteins (NikB and NikC) and a solute-binding protein (NikA).</text>
</comment>
<keyword evidence="11" id="KW-0472">Membrane</keyword>
<keyword evidence="3" id="KW-0813">Transport</keyword>
<evidence type="ECO:0000256" key="8">
    <source>
        <dbReference type="ARBA" id="ARBA00022967"/>
    </source>
</evidence>
<proteinExistence type="inferred from homology"/>
<dbReference type="Pfam" id="PF08352">
    <property type="entry name" value="oligo_HPY"/>
    <property type="match status" value="1"/>
</dbReference>
<evidence type="ECO:0000256" key="6">
    <source>
        <dbReference type="ARBA" id="ARBA00022741"/>
    </source>
</evidence>
<keyword evidence="9" id="KW-0406">Ion transport</keyword>
<dbReference type="PROSITE" id="PS50893">
    <property type="entry name" value="ABC_TRANSPORTER_2"/>
    <property type="match status" value="1"/>
</dbReference>
<dbReference type="GO" id="GO:0015833">
    <property type="term" value="P:peptide transport"/>
    <property type="evidence" value="ECO:0007669"/>
    <property type="project" value="InterPro"/>
</dbReference>
<keyword evidence="5" id="KW-0533">Nickel</keyword>
<evidence type="ECO:0000256" key="2">
    <source>
        <dbReference type="ARBA" id="ARBA00005417"/>
    </source>
</evidence>
<sequence>MTARPACCKGRTHMELYTKDLCVRFATRSGDIPAVNHVSLAFSERQVTGIIGETGSGKSVLGLSILGLLQSNASVTGQIFLGERELTALSERELCTVRGREIALVAQNPATSLNPSVRVGRQIEEVFRLAGKSTPDCRRLTLELLRQMAFSDPKQIAGAYPFELSGGMRQRVLTAIAVAARPQWLIADEPTKGLDAVVRNQVYDTFCMVRDQYRVGFIVITHDLLLARKFCERIVVMYCGRVLETNAARELFEHPRHPYTQGLIASLPHLGMKPMAGFSPAFTDQPSGCVFHPRCPYAEARCRHTEPKSIPCGEGSVCCHRYA</sequence>
<evidence type="ECO:0000256" key="15">
    <source>
        <dbReference type="ARBA" id="ARBA00048610"/>
    </source>
</evidence>
<keyword evidence="7 17" id="KW-0067">ATP-binding</keyword>
<evidence type="ECO:0000259" key="16">
    <source>
        <dbReference type="PROSITE" id="PS50893"/>
    </source>
</evidence>
<evidence type="ECO:0000256" key="5">
    <source>
        <dbReference type="ARBA" id="ARBA00022596"/>
    </source>
</evidence>
<dbReference type="GO" id="GO:0005886">
    <property type="term" value="C:plasma membrane"/>
    <property type="evidence" value="ECO:0007669"/>
    <property type="project" value="UniProtKB-SubCell"/>
</dbReference>
<dbReference type="CDD" id="cd03257">
    <property type="entry name" value="ABC_NikE_OppD_transporters"/>
    <property type="match status" value="1"/>
</dbReference>
<accession>A0A6I2RTB0</accession>
<evidence type="ECO:0000256" key="11">
    <source>
        <dbReference type="ARBA" id="ARBA00023136"/>
    </source>
</evidence>
<dbReference type="SMART" id="SM00382">
    <property type="entry name" value="AAA"/>
    <property type="match status" value="1"/>
</dbReference>
<dbReference type="GO" id="GO:0005524">
    <property type="term" value="F:ATP binding"/>
    <property type="evidence" value="ECO:0007669"/>
    <property type="project" value="UniProtKB-KW"/>
</dbReference>
<dbReference type="GO" id="GO:0016887">
    <property type="term" value="F:ATP hydrolysis activity"/>
    <property type="evidence" value="ECO:0007669"/>
    <property type="project" value="InterPro"/>
</dbReference>
<comment type="catalytic activity">
    <reaction evidence="15">
        <text>Ni(2+)(out) + ATP + H2O = Ni(2+)(in) + ADP + phosphate + H(+)</text>
        <dbReference type="Rhea" id="RHEA:15557"/>
        <dbReference type="ChEBI" id="CHEBI:15377"/>
        <dbReference type="ChEBI" id="CHEBI:15378"/>
        <dbReference type="ChEBI" id="CHEBI:30616"/>
        <dbReference type="ChEBI" id="CHEBI:43474"/>
        <dbReference type="ChEBI" id="CHEBI:49786"/>
        <dbReference type="ChEBI" id="CHEBI:456216"/>
        <dbReference type="EC" id="7.2.2.11"/>
    </reaction>
    <physiologicalReaction direction="left-to-right" evidence="15">
        <dbReference type="Rhea" id="RHEA:15558"/>
    </physiologicalReaction>
</comment>